<feature type="transmembrane region" description="Helical" evidence="2">
    <location>
        <begin position="107"/>
        <end position="125"/>
    </location>
</feature>
<sequence>MDSTHGTARQLSSPGLLRGSSADWNRYLVALPFLGLCIAASHLLSIGPALSFAKAQLDSRNVVWNDGWRGVPILQNFYNIGGLDDIVSLANMFFMPAVYGYDSASRTQVISFLSDGGVVLVIWWLESLRSGQKSLYLQYPSLLALTGQLIGLGVVAPLYAFQHLTASPPPSYSLPSATTPILPALLLGYYIPTLLTFFSPDLPDRQAFLSIWQLFPIYISLAYHTISSLSPAPKDEALSTRPPSSRASATSDSDSEPEPDAESTPSLPSLAKLNRDVLLMRITIGVPTALGALSWVLTLIQTRGEISRIFIPSGTPSEGLPSLTAFSAQFLRWDWVFVFGAMALWLGWVYVTEGSGYLPRSLKGSSVAVGWMGMVAGAAAVGLSLGPGAMVGLGWWWREEVRAAELETSVLKREVQRKVDALLRANGA</sequence>
<feature type="transmembrane region" description="Helical" evidence="2">
    <location>
        <begin position="137"/>
        <end position="161"/>
    </location>
</feature>
<evidence type="ECO:0000256" key="2">
    <source>
        <dbReference type="SAM" id="Phobius"/>
    </source>
</evidence>
<keyword evidence="2" id="KW-1133">Transmembrane helix</keyword>
<feature type="transmembrane region" description="Helical" evidence="2">
    <location>
        <begin position="27"/>
        <end position="50"/>
    </location>
</feature>
<dbReference type="EMBL" id="MU866019">
    <property type="protein sequence ID" value="KAK4442355.1"/>
    <property type="molecule type" value="Genomic_DNA"/>
</dbReference>
<name>A0AAV9G569_9PEZI</name>
<evidence type="ECO:0000256" key="1">
    <source>
        <dbReference type="SAM" id="MobiDB-lite"/>
    </source>
</evidence>
<protein>
    <submittedName>
        <fullName evidence="3">Uncharacterized protein</fullName>
    </submittedName>
</protein>
<keyword evidence="2" id="KW-0812">Transmembrane</keyword>
<feature type="region of interest" description="Disordered" evidence="1">
    <location>
        <begin position="232"/>
        <end position="268"/>
    </location>
</feature>
<feature type="compositionally biased region" description="Low complexity" evidence="1">
    <location>
        <begin position="239"/>
        <end position="252"/>
    </location>
</feature>
<evidence type="ECO:0000313" key="4">
    <source>
        <dbReference type="Proteomes" id="UP001321760"/>
    </source>
</evidence>
<organism evidence="3 4">
    <name type="scientific">Podospora aff. communis PSN243</name>
    <dbReference type="NCBI Taxonomy" id="3040156"/>
    <lineage>
        <taxon>Eukaryota</taxon>
        <taxon>Fungi</taxon>
        <taxon>Dikarya</taxon>
        <taxon>Ascomycota</taxon>
        <taxon>Pezizomycotina</taxon>
        <taxon>Sordariomycetes</taxon>
        <taxon>Sordariomycetidae</taxon>
        <taxon>Sordariales</taxon>
        <taxon>Podosporaceae</taxon>
        <taxon>Podospora</taxon>
    </lineage>
</organism>
<proteinExistence type="predicted"/>
<feature type="transmembrane region" description="Helical" evidence="2">
    <location>
        <begin position="278"/>
        <end position="300"/>
    </location>
</feature>
<feature type="transmembrane region" description="Helical" evidence="2">
    <location>
        <begin position="207"/>
        <end position="226"/>
    </location>
</feature>
<accession>A0AAV9G569</accession>
<dbReference type="Proteomes" id="UP001321760">
    <property type="component" value="Unassembled WGS sequence"/>
</dbReference>
<dbReference type="AlphaFoldDB" id="A0AAV9G569"/>
<feature type="transmembrane region" description="Helical" evidence="2">
    <location>
        <begin position="371"/>
        <end position="397"/>
    </location>
</feature>
<feature type="transmembrane region" description="Helical" evidence="2">
    <location>
        <begin position="181"/>
        <end position="200"/>
    </location>
</feature>
<keyword evidence="4" id="KW-1185">Reference proteome</keyword>
<comment type="caution">
    <text evidence="3">The sequence shown here is derived from an EMBL/GenBank/DDBJ whole genome shotgun (WGS) entry which is preliminary data.</text>
</comment>
<keyword evidence="2" id="KW-0472">Membrane</keyword>
<feature type="transmembrane region" description="Helical" evidence="2">
    <location>
        <begin position="333"/>
        <end position="351"/>
    </location>
</feature>
<evidence type="ECO:0000313" key="3">
    <source>
        <dbReference type="EMBL" id="KAK4442355.1"/>
    </source>
</evidence>
<gene>
    <name evidence="3" type="ORF">QBC34DRAFT_444232</name>
</gene>
<reference evidence="3" key="1">
    <citation type="journal article" date="2023" name="Mol. Phylogenet. Evol.">
        <title>Genome-scale phylogeny and comparative genomics of the fungal order Sordariales.</title>
        <authorList>
            <person name="Hensen N."/>
            <person name="Bonometti L."/>
            <person name="Westerberg I."/>
            <person name="Brannstrom I.O."/>
            <person name="Guillou S."/>
            <person name="Cros-Aarteil S."/>
            <person name="Calhoun S."/>
            <person name="Haridas S."/>
            <person name="Kuo A."/>
            <person name="Mondo S."/>
            <person name="Pangilinan J."/>
            <person name="Riley R."/>
            <person name="LaButti K."/>
            <person name="Andreopoulos B."/>
            <person name="Lipzen A."/>
            <person name="Chen C."/>
            <person name="Yan M."/>
            <person name="Daum C."/>
            <person name="Ng V."/>
            <person name="Clum A."/>
            <person name="Steindorff A."/>
            <person name="Ohm R.A."/>
            <person name="Martin F."/>
            <person name="Silar P."/>
            <person name="Natvig D.O."/>
            <person name="Lalanne C."/>
            <person name="Gautier V."/>
            <person name="Ament-Velasquez S.L."/>
            <person name="Kruys A."/>
            <person name="Hutchinson M.I."/>
            <person name="Powell A.J."/>
            <person name="Barry K."/>
            <person name="Miller A.N."/>
            <person name="Grigoriev I.V."/>
            <person name="Debuchy R."/>
            <person name="Gladieux P."/>
            <person name="Hiltunen Thoren M."/>
            <person name="Johannesson H."/>
        </authorList>
    </citation>
    <scope>NUCLEOTIDE SEQUENCE</scope>
    <source>
        <strain evidence="3">PSN243</strain>
    </source>
</reference>
<reference evidence="3" key="2">
    <citation type="submission" date="2023-05" db="EMBL/GenBank/DDBJ databases">
        <authorList>
            <consortium name="Lawrence Berkeley National Laboratory"/>
            <person name="Steindorff A."/>
            <person name="Hensen N."/>
            <person name="Bonometti L."/>
            <person name="Westerberg I."/>
            <person name="Brannstrom I.O."/>
            <person name="Guillou S."/>
            <person name="Cros-Aarteil S."/>
            <person name="Calhoun S."/>
            <person name="Haridas S."/>
            <person name="Kuo A."/>
            <person name="Mondo S."/>
            <person name="Pangilinan J."/>
            <person name="Riley R."/>
            <person name="Labutti K."/>
            <person name="Andreopoulos B."/>
            <person name="Lipzen A."/>
            <person name="Chen C."/>
            <person name="Yanf M."/>
            <person name="Daum C."/>
            <person name="Ng V."/>
            <person name="Clum A."/>
            <person name="Ohm R."/>
            <person name="Martin F."/>
            <person name="Silar P."/>
            <person name="Natvig D."/>
            <person name="Lalanne C."/>
            <person name="Gautier V."/>
            <person name="Ament-Velasquez S.L."/>
            <person name="Kruys A."/>
            <person name="Hutchinson M.I."/>
            <person name="Powell A.J."/>
            <person name="Barry K."/>
            <person name="Miller A.N."/>
            <person name="Grigoriev I.V."/>
            <person name="Debuchy R."/>
            <person name="Gladieux P."/>
            <person name="Thoren M.H."/>
            <person name="Johannesson H."/>
        </authorList>
    </citation>
    <scope>NUCLEOTIDE SEQUENCE</scope>
    <source>
        <strain evidence="3">PSN243</strain>
    </source>
</reference>